<sequence>MTNFAKGRGRMNVASPQLEPQQQAPAPSRAQIGARLKAAVPRDPLRHPQQQQQQQQYAEPNGQHENNTARMTPQPHHRLSGDSRNGKRDVDRYDTDADSIDTSTLHGSVVQASNNQHLPPQQDLDQQIKQGENEYEEYETEVSDDEEDTPEDDENHSGEPEHTGGFFGGGDSYPSTTSGPPEDTVNWGTGVKQEMTQDHKQPSADFFQHPPNSHRPGFQQKLPVPERNLFATTAQAPPKPNIYEKGRTLHIAHKNNSIGANVGRAGIQPSSNTQATREPAQGSMVIRSQAPQSSTLPERGLRSLQGQTSASVQTSVPAPPPPVSAQQITTKIRTEEELKHGPNEDYDRETLYKMDYASLKNESFDKPPRPLPQVLSEDMQKKPLPDRLQHVFEKLGEEDHVKFVESLTMDDWEDAGQWFVNQFSGIMQRTTNLRKQKRKVAREFEDQVEKRYRYVEKRQKVVEDALSMMQQRGENLVPRTPRASREPRNV</sequence>
<accession>A0A9W4XTX2</accession>
<dbReference type="Proteomes" id="UP001152607">
    <property type="component" value="Unassembled WGS sequence"/>
</dbReference>
<dbReference type="GO" id="GO:0001164">
    <property type="term" value="F:RNA polymerase I core promoter sequence-specific DNA binding"/>
    <property type="evidence" value="ECO:0007669"/>
    <property type="project" value="TreeGrafter"/>
</dbReference>
<dbReference type="PANTHER" id="PTHR28244">
    <property type="entry name" value="RNA POLYMERASE I-SPECIFIC TRANSCRIPTION INITIATION FACTOR RRN11"/>
    <property type="match status" value="1"/>
</dbReference>
<dbReference type="GO" id="GO:0070860">
    <property type="term" value="C:RNA polymerase I core factor complex"/>
    <property type="evidence" value="ECO:0007669"/>
    <property type="project" value="TreeGrafter"/>
</dbReference>
<organism evidence="3 4">
    <name type="scientific">Periconia digitata</name>
    <dbReference type="NCBI Taxonomy" id="1303443"/>
    <lineage>
        <taxon>Eukaryota</taxon>
        <taxon>Fungi</taxon>
        <taxon>Dikarya</taxon>
        <taxon>Ascomycota</taxon>
        <taxon>Pezizomycotina</taxon>
        <taxon>Dothideomycetes</taxon>
        <taxon>Pleosporomycetidae</taxon>
        <taxon>Pleosporales</taxon>
        <taxon>Massarineae</taxon>
        <taxon>Periconiaceae</taxon>
        <taxon>Periconia</taxon>
    </lineage>
</organism>
<reference evidence="3" key="1">
    <citation type="submission" date="2023-01" db="EMBL/GenBank/DDBJ databases">
        <authorList>
            <person name="Van Ghelder C."/>
            <person name="Rancurel C."/>
        </authorList>
    </citation>
    <scope>NUCLEOTIDE SEQUENCE</scope>
    <source>
        <strain evidence="3">CNCM I-4278</strain>
    </source>
</reference>
<dbReference type="GO" id="GO:0042790">
    <property type="term" value="P:nucleolar large rRNA transcription by RNA polymerase I"/>
    <property type="evidence" value="ECO:0007669"/>
    <property type="project" value="TreeGrafter"/>
</dbReference>
<feature type="region of interest" description="Disordered" evidence="1">
    <location>
        <begin position="471"/>
        <end position="490"/>
    </location>
</feature>
<feature type="region of interest" description="Disordered" evidence="1">
    <location>
        <begin position="1"/>
        <end position="220"/>
    </location>
</feature>
<feature type="compositionally biased region" description="Low complexity" evidence="1">
    <location>
        <begin position="118"/>
        <end position="127"/>
    </location>
</feature>
<feature type="domain" description="Extracellular mutant protein 11 C-terminal" evidence="2">
    <location>
        <begin position="345"/>
        <end position="476"/>
    </location>
</feature>
<dbReference type="PANTHER" id="PTHR28244:SF3">
    <property type="entry name" value="EXTRACELLULAR MUTANT PROTEIN 11 C-TERMINAL DOMAIN-CONTAINING PROTEIN"/>
    <property type="match status" value="1"/>
</dbReference>
<dbReference type="Pfam" id="PF15463">
    <property type="entry name" value="ECM11"/>
    <property type="match status" value="1"/>
</dbReference>
<comment type="caution">
    <text evidence="3">The sequence shown here is derived from an EMBL/GenBank/DDBJ whole genome shotgun (WGS) entry which is preliminary data.</text>
</comment>
<feature type="compositionally biased region" description="Basic and acidic residues" evidence="1">
    <location>
        <begin position="332"/>
        <end position="343"/>
    </location>
</feature>
<feature type="region of interest" description="Disordered" evidence="1">
    <location>
        <begin position="260"/>
        <end position="343"/>
    </location>
</feature>
<evidence type="ECO:0000256" key="1">
    <source>
        <dbReference type="SAM" id="MobiDB-lite"/>
    </source>
</evidence>
<dbReference type="EMBL" id="CAOQHR010000007">
    <property type="protein sequence ID" value="CAI6337476.1"/>
    <property type="molecule type" value="Genomic_DNA"/>
</dbReference>
<feature type="compositionally biased region" description="Basic and acidic residues" evidence="1">
    <location>
        <begin position="79"/>
        <end position="95"/>
    </location>
</feature>
<evidence type="ECO:0000313" key="4">
    <source>
        <dbReference type="Proteomes" id="UP001152607"/>
    </source>
</evidence>
<keyword evidence="4" id="KW-1185">Reference proteome</keyword>
<feature type="compositionally biased region" description="Polar residues" evidence="1">
    <location>
        <begin position="100"/>
        <end position="117"/>
    </location>
</feature>
<feature type="compositionally biased region" description="Acidic residues" evidence="1">
    <location>
        <begin position="133"/>
        <end position="154"/>
    </location>
</feature>
<protein>
    <recommendedName>
        <fullName evidence="2">Extracellular mutant protein 11 C-terminal domain-containing protein</fullName>
    </recommendedName>
</protein>
<dbReference type="OrthoDB" id="5346740at2759"/>
<feature type="compositionally biased region" description="Low complexity" evidence="1">
    <location>
        <begin position="14"/>
        <end position="31"/>
    </location>
</feature>
<proteinExistence type="predicted"/>
<dbReference type="AlphaFoldDB" id="A0A9W4XTX2"/>
<dbReference type="InterPro" id="IPR029178">
    <property type="entry name" value="Ecm11_C"/>
</dbReference>
<dbReference type="InterPro" id="IPR053029">
    <property type="entry name" value="RNA_pol_I-specific_init_factor"/>
</dbReference>
<evidence type="ECO:0000259" key="2">
    <source>
        <dbReference type="Pfam" id="PF15463"/>
    </source>
</evidence>
<name>A0A9W4XTX2_9PLEO</name>
<gene>
    <name evidence="3" type="ORF">PDIGIT_LOCUS10588</name>
</gene>
<dbReference type="GO" id="GO:0017025">
    <property type="term" value="F:TBP-class protein binding"/>
    <property type="evidence" value="ECO:0007669"/>
    <property type="project" value="TreeGrafter"/>
</dbReference>
<evidence type="ECO:0000313" key="3">
    <source>
        <dbReference type="EMBL" id="CAI6337476.1"/>
    </source>
</evidence>